<protein>
    <submittedName>
        <fullName evidence="1">Uncharacterized protein</fullName>
    </submittedName>
</protein>
<name>A0A7X2MXL8_9CLOT</name>
<comment type="caution">
    <text evidence="1">The sequence shown here is derived from an EMBL/GenBank/DDBJ whole genome shotgun (WGS) entry which is preliminary data.</text>
</comment>
<dbReference type="AlphaFoldDB" id="A0A7X2MXL8"/>
<keyword evidence="2" id="KW-1185">Reference proteome</keyword>
<dbReference type="Proteomes" id="UP000460287">
    <property type="component" value="Unassembled WGS sequence"/>
</dbReference>
<evidence type="ECO:0000313" key="2">
    <source>
        <dbReference type="Proteomes" id="UP000460287"/>
    </source>
</evidence>
<gene>
    <name evidence="1" type="ORF">FYJ33_06015</name>
</gene>
<sequence>MINKYIINDRQVFMSSSASEYIKAKYREKAVLTSWYFCDSHYSQKLHAPIYIEIKKELIGVSDYTNLQNDVLKVIKYLRENMKIETKYLRIYFNGENGFYIVLPSIISGLGQANNVNFIIRKIVESIKEETNVDSIRLDIYDISNTHYMFNTINQKTGLYLINLSEELIKQFTYKNLITLAGKNMNETYFEETVIPFTYSDKSVYEIEKDYNGFKQWQGRHIREYGVCDTALKEFKNKCIHNSIYKEQFQKLELSYKDVFLASSKYSMNERKYFVRVMMVEMIKTFISNIHSNDKHVSFRWYAEKPDSERNCALCSDYVKQVDPLIHVNIHSIENEKFCIVLDDFFNNINFDYLLKVIATIDSVIEKSRY</sequence>
<evidence type="ECO:0000313" key="1">
    <source>
        <dbReference type="EMBL" id="MSR90971.1"/>
    </source>
</evidence>
<organism evidence="1 2">
    <name type="scientific">Inconstantimicrobium porci</name>
    <dbReference type="NCBI Taxonomy" id="2652291"/>
    <lineage>
        <taxon>Bacteria</taxon>
        <taxon>Bacillati</taxon>
        <taxon>Bacillota</taxon>
        <taxon>Clostridia</taxon>
        <taxon>Eubacteriales</taxon>
        <taxon>Clostridiaceae</taxon>
        <taxon>Inconstantimicrobium</taxon>
    </lineage>
</organism>
<dbReference type="EMBL" id="VULX01000006">
    <property type="protein sequence ID" value="MSR90971.1"/>
    <property type="molecule type" value="Genomic_DNA"/>
</dbReference>
<reference evidence="1 2" key="1">
    <citation type="submission" date="2019-08" db="EMBL/GenBank/DDBJ databases">
        <title>In-depth cultivation of the pig gut microbiome towards novel bacterial diversity and tailored functional studies.</title>
        <authorList>
            <person name="Wylensek D."/>
            <person name="Hitch T.C.A."/>
            <person name="Clavel T."/>
        </authorList>
    </citation>
    <scope>NUCLEOTIDE SEQUENCE [LARGE SCALE GENOMIC DNA]</scope>
    <source>
        <strain evidence="1 2">WCA-383-APC-5B</strain>
    </source>
</reference>
<accession>A0A7X2MXL8</accession>
<proteinExistence type="predicted"/>
<dbReference type="RefSeq" id="WP_154530849.1">
    <property type="nucleotide sequence ID" value="NZ_VULX01000006.1"/>
</dbReference>